<keyword evidence="2" id="KW-1133">Transmembrane helix</keyword>
<feature type="compositionally biased region" description="Acidic residues" evidence="1">
    <location>
        <begin position="54"/>
        <end position="67"/>
    </location>
</feature>
<evidence type="ECO:0000313" key="4">
    <source>
        <dbReference type="Proteomes" id="UP001355207"/>
    </source>
</evidence>
<organism evidence="3 4">
    <name type="scientific">Kwoniella dendrophila CBS 6074</name>
    <dbReference type="NCBI Taxonomy" id="1295534"/>
    <lineage>
        <taxon>Eukaryota</taxon>
        <taxon>Fungi</taxon>
        <taxon>Dikarya</taxon>
        <taxon>Basidiomycota</taxon>
        <taxon>Agaricomycotina</taxon>
        <taxon>Tremellomycetes</taxon>
        <taxon>Tremellales</taxon>
        <taxon>Cryptococcaceae</taxon>
        <taxon>Kwoniella</taxon>
    </lineage>
</organism>
<gene>
    <name evidence="3" type="ORF">L201_005498</name>
</gene>
<reference evidence="3 4" key="1">
    <citation type="submission" date="2024-01" db="EMBL/GenBank/DDBJ databases">
        <title>Comparative genomics of Cryptococcus and Kwoniella reveals pathogenesis evolution and contrasting modes of karyotype evolution via chromosome fusion or intercentromeric recombination.</title>
        <authorList>
            <person name="Coelho M.A."/>
            <person name="David-Palma M."/>
            <person name="Shea T."/>
            <person name="Bowers K."/>
            <person name="McGinley-Smith S."/>
            <person name="Mohammad A.W."/>
            <person name="Gnirke A."/>
            <person name="Yurkov A.M."/>
            <person name="Nowrousian M."/>
            <person name="Sun S."/>
            <person name="Cuomo C.A."/>
            <person name="Heitman J."/>
        </authorList>
    </citation>
    <scope>NUCLEOTIDE SEQUENCE [LARGE SCALE GENOMIC DNA]</scope>
    <source>
        <strain evidence="3 4">CBS 6074</strain>
    </source>
</reference>
<feature type="transmembrane region" description="Helical" evidence="2">
    <location>
        <begin position="77"/>
        <end position="97"/>
    </location>
</feature>
<feature type="region of interest" description="Disordered" evidence="1">
    <location>
        <begin position="38"/>
        <end position="69"/>
    </location>
</feature>
<evidence type="ECO:0000256" key="1">
    <source>
        <dbReference type="SAM" id="MobiDB-lite"/>
    </source>
</evidence>
<dbReference type="Proteomes" id="UP001355207">
    <property type="component" value="Chromosome 7"/>
</dbReference>
<keyword evidence="2" id="KW-0812">Transmembrane</keyword>
<keyword evidence="4" id="KW-1185">Reference proteome</keyword>
<protein>
    <submittedName>
        <fullName evidence="3">Uncharacterized protein</fullName>
    </submittedName>
</protein>
<evidence type="ECO:0000313" key="3">
    <source>
        <dbReference type="EMBL" id="WWC90562.1"/>
    </source>
</evidence>
<accession>A0AAX4JZ61</accession>
<dbReference type="AlphaFoldDB" id="A0AAX4JZ61"/>
<dbReference type="GeneID" id="91096168"/>
<name>A0AAX4JZ61_9TREE</name>
<sequence>MHFFFILYLCFPIYDLSNERKSLYTIISYHNDEDDVVPAISHSESSQGEKEYTVDETELEGEDESEEYPTLSSPLKYGIFLVFFIVLPVGAGVYFYGGGKEKLRRLRSNSKSKGKGGIYEKIESERV</sequence>
<keyword evidence="2" id="KW-0472">Membrane</keyword>
<evidence type="ECO:0000256" key="2">
    <source>
        <dbReference type="SAM" id="Phobius"/>
    </source>
</evidence>
<dbReference type="RefSeq" id="XP_066077325.1">
    <property type="nucleotide sequence ID" value="XM_066221228.1"/>
</dbReference>
<dbReference type="EMBL" id="CP144104">
    <property type="protein sequence ID" value="WWC90562.1"/>
    <property type="molecule type" value="Genomic_DNA"/>
</dbReference>
<proteinExistence type="predicted"/>